<reference evidence="5" key="1">
    <citation type="journal article" date="2023" name="DNA Res.">
        <title>Chromosome-level genome assembly of Phrynocephalus forsythii using third-generation DNA sequencing and Hi-C analysis.</title>
        <authorList>
            <person name="Qi Y."/>
            <person name="Zhao W."/>
            <person name="Zhao Y."/>
            <person name="Niu C."/>
            <person name="Cao S."/>
            <person name="Zhang Y."/>
        </authorList>
    </citation>
    <scope>NUCLEOTIDE SEQUENCE</scope>
    <source>
        <tissue evidence="5">Muscle</tissue>
    </source>
</reference>
<evidence type="ECO:0000313" key="5">
    <source>
        <dbReference type="EMBL" id="KAJ7305155.1"/>
    </source>
</evidence>
<proteinExistence type="predicted"/>
<accession>A0A9Q0X7S3</accession>
<comment type="caution">
    <text evidence="5">The sequence shown here is derived from an EMBL/GenBank/DDBJ whole genome shotgun (WGS) entry which is preliminary data.</text>
</comment>
<feature type="coiled-coil region" evidence="2">
    <location>
        <begin position="592"/>
        <end position="637"/>
    </location>
</feature>
<sequence length="756" mass="86173">MLAVSNRKRDVTNLLLAYGSNIYHQDDSGWSAQDYATLSDDPILLRYIADYSKWEKGGESSADALRILSMLDHPGRAGDLGITLGAPATNIKNITTELRTHHRTDTPSSSNKVGFALVPCKGINPTACLKDRRKREEIRGERRDPDEELARDNTTLREEVATLRAKLSRLRLRREGDERRHLEDNGALKEKTNELRKELKRSEEALAQAVSQRDRQVATLKMEAALLATQMDHLNGDKERLESEADALRARLEVAARELKENQDSREGLERALQCEQHTQRDLEEARGHAKEMDGTLRWEKEHASQWATKGEAVQERLAQLQSDNLLLRQQLEDLQSQGFLKERAVAGAQETFRDLITHLRAEAEKQCADLREQIGRHEAEKANQEGALRQLQQELADTLKKQSMSEASLEVSVHCRNKLEEDKHQLQEEIERIQSRLENEQREVKKLKKLKELAELWLEQEMKRNEQLRKKLEAELARCAQLESANAELWTELSSVWRLQKSYDDLQKSYDDLQKSKLQLEEIAGLRHQVQRHAFDLDRAERYKRDAEDRAKQEVKQKLEEVNLFLQTQAASQEALEQVRAANHAALRHQLESELGKLQRSQQEVDLLKESAHSKLERANEMLAESNTRLLQERSRSGSLLAGGFGGGSLSAGPMRETISFGGLEFSRPLGLAGGLVNPTERPQASKRRVEAYVGKMQKQMEQAIKMELDKSRAEMSAASARILSGSSTLLNRNPNPVSRAYQEYLEEMRKNLGI</sequence>
<name>A0A9Q0X7S3_9SAUR</name>
<dbReference type="Proteomes" id="UP001142489">
    <property type="component" value="Unassembled WGS sequence"/>
</dbReference>
<dbReference type="OrthoDB" id="366390at2759"/>
<protein>
    <recommendedName>
        <fullName evidence="4">CCDC144C-like coiled-coil domain-containing protein</fullName>
    </recommendedName>
</protein>
<keyword evidence="1 2" id="KW-0175">Coiled coil</keyword>
<gene>
    <name evidence="5" type="ORF">JRQ81_011049</name>
</gene>
<feature type="compositionally biased region" description="Basic and acidic residues" evidence="3">
    <location>
        <begin position="134"/>
        <end position="154"/>
    </location>
</feature>
<evidence type="ECO:0000313" key="6">
    <source>
        <dbReference type="Proteomes" id="UP001142489"/>
    </source>
</evidence>
<dbReference type="PANTHER" id="PTHR24147">
    <property type="entry name" value="ANKYRIN REPEAT DOMAIN 36-RELATED"/>
    <property type="match status" value="1"/>
</dbReference>
<evidence type="ECO:0000256" key="1">
    <source>
        <dbReference type="ARBA" id="ARBA00023054"/>
    </source>
</evidence>
<feature type="domain" description="CCDC144C-like coiled-coil" evidence="4">
    <location>
        <begin position="278"/>
        <end position="436"/>
    </location>
</feature>
<evidence type="ECO:0000256" key="3">
    <source>
        <dbReference type="SAM" id="MobiDB-lite"/>
    </source>
</evidence>
<evidence type="ECO:0000256" key="2">
    <source>
        <dbReference type="SAM" id="Coils"/>
    </source>
</evidence>
<feature type="domain" description="CCDC144C-like coiled-coil" evidence="4">
    <location>
        <begin position="140"/>
        <end position="277"/>
    </location>
</feature>
<feature type="region of interest" description="Disordered" evidence="3">
    <location>
        <begin position="133"/>
        <end position="154"/>
    </location>
</feature>
<dbReference type="AlphaFoldDB" id="A0A9Q0X7S3"/>
<dbReference type="EMBL" id="JAPFRF010000022">
    <property type="protein sequence ID" value="KAJ7305155.1"/>
    <property type="molecule type" value="Genomic_DNA"/>
</dbReference>
<organism evidence="5 6">
    <name type="scientific">Phrynocephalus forsythii</name>
    <dbReference type="NCBI Taxonomy" id="171643"/>
    <lineage>
        <taxon>Eukaryota</taxon>
        <taxon>Metazoa</taxon>
        <taxon>Chordata</taxon>
        <taxon>Craniata</taxon>
        <taxon>Vertebrata</taxon>
        <taxon>Euteleostomi</taxon>
        <taxon>Lepidosauria</taxon>
        <taxon>Squamata</taxon>
        <taxon>Bifurcata</taxon>
        <taxon>Unidentata</taxon>
        <taxon>Episquamata</taxon>
        <taxon>Toxicofera</taxon>
        <taxon>Iguania</taxon>
        <taxon>Acrodonta</taxon>
        <taxon>Agamidae</taxon>
        <taxon>Agaminae</taxon>
        <taxon>Phrynocephalus</taxon>
    </lineage>
</organism>
<dbReference type="PANTHER" id="PTHR24147:SF53">
    <property type="entry name" value="ANKYRIN REPEAT DOMAIN 26"/>
    <property type="match status" value="1"/>
</dbReference>
<dbReference type="InterPro" id="IPR039497">
    <property type="entry name" value="CC144C-like_CC_dom"/>
</dbReference>
<keyword evidence="6" id="KW-1185">Reference proteome</keyword>
<feature type="coiled-coil region" evidence="2">
    <location>
        <begin position="318"/>
        <end position="558"/>
    </location>
</feature>
<dbReference type="Pfam" id="PF14915">
    <property type="entry name" value="CCDC144C"/>
    <property type="match status" value="2"/>
</dbReference>
<dbReference type="InterPro" id="IPR050657">
    <property type="entry name" value="Ankyrin_repeat_domain"/>
</dbReference>
<evidence type="ECO:0000259" key="4">
    <source>
        <dbReference type="Pfam" id="PF14915"/>
    </source>
</evidence>